<evidence type="ECO:0000256" key="1">
    <source>
        <dbReference type="ARBA" id="ARBA00004651"/>
    </source>
</evidence>
<gene>
    <name evidence="9" type="ORF">Pla123a_48480</name>
</gene>
<evidence type="ECO:0000313" key="9">
    <source>
        <dbReference type="EMBL" id="TWT65937.1"/>
    </source>
</evidence>
<feature type="domain" description="RDD" evidence="8">
    <location>
        <begin position="31"/>
        <end position="172"/>
    </location>
</feature>
<organism evidence="9 10">
    <name type="scientific">Posidoniimonas polymericola</name>
    <dbReference type="NCBI Taxonomy" id="2528002"/>
    <lineage>
        <taxon>Bacteria</taxon>
        <taxon>Pseudomonadati</taxon>
        <taxon>Planctomycetota</taxon>
        <taxon>Planctomycetia</taxon>
        <taxon>Pirellulales</taxon>
        <taxon>Lacipirellulaceae</taxon>
        <taxon>Posidoniimonas</taxon>
    </lineage>
</organism>
<feature type="transmembrane region" description="Helical" evidence="7">
    <location>
        <begin position="40"/>
        <end position="64"/>
    </location>
</feature>
<dbReference type="GO" id="GO:0005886">
    <property type="term" value="C:plasma membrane"/>
    <property type="evidence" value="ECO:0007669"/>
    <property type="project" value="UniProtKB-SubCell"/>
</dbReference>
<dbReference type="Pfam" id="PF06271">
    <property type="entry name" value="RDD"/>
    <property type="match status" value="1"/>
</dbReference>
<protein>
    <submittedName>
        <fullName evidence="9">RDD family protein</fullName>
    </submittedName>
</protein>
<dbReference type="OrthoDB" id="8612316at2"/>
<proteinExistence type="predicted"/>
<keyword evidence="2" id="KW-1003">Cell membrane</keyword>
<feature type="transmembrane region" description="Helical" evidence="7">
    <location>
        <begin position="137"/>
        <end position="160"/>
    </location>
</feature>
<accession>A0A5C5XRV9</accession>
<evidence type="ECO:0000256" key="6">
    <source>
        <dbReference type="SAM" id="MobiDB-lite"/>
    </source>
</evidence>
<reference evidence="9 10" key="1">
    <citation type="submission" date="2019-02" db="EMBL/GenBank/DDBJ databases">
        <title>Deep-cultivation of Planctomycetes and their phenomic and genomic characterization uncovers novel biology.</title>
        <authorList>
            <person name="Wiegand S."/>
            <person name="Jogler M."/>
            <person name="Boedeker C."/>
            <person name="Pinto D."/>
            <person name="Vollmers J."/>
            <person name="Rivas-Marin E."/>
            <person name="Kohn T."/>
            <person name="Peeters S.H."/>
            <person name="Heuer A."/>
            <person name="Rast P."/>
            <person name="Oberbeckmann S."/>
            <person name="Bunk B."/>
            <person name="Jeske O."/>
            <person name="Meyerdierks A."/>
            <person name="Storesund J.E."/>
            <person name="Kallscheuer N."/>
            <person name="Luecker S."/>
            <person name="Lage O.M."/>
            <person name="Pohl T."/>
            <person name="Merkel B.J."/>
            <person name="Hornburger P."/>
            <person name="Mueller R.-W."/>
            <person name="Bruemmer F."/>
            <person name="Labrenz M."/>
            <person name="Spormann A.M."/>
            <person name="Op Den Camp H."/>
            <person name="Overmann J."/>
            <person name="Amann R."/>
            <person name="Jetten M.S.M."/>
            <person name="Mascher T."/>
            <person name="Medema M.H."/>
            <person name="Devos D.P."/>
            <person name="Kaster A.-K."/>
            <person name="Ovreas L."/>
            <person name="Rohde M."/>
            <person name="Galperin M.Y."/>
            <person name="Jogler C."/>
        </authorList>
    </citation>
    <scope>NUCLEOTIDE SEQUENCE [LARGE SCALE GENOMIC DNA]</scope>
    <source>
        <strain evidence="9 10">Pla123a</strain>
    </source>
</reference>
<feature type="region of interest" description="Disordered" evidence="6">
    <location>
        <begin position="1"/>
        <end position="26"/>
    </location>
</feature>
<keyword evidence="10" id="KW-1185">Reference proteome</keyword>
<dbReference type="InterPro" id="IPR051791">
    <property type="entry name" value="Pra-immunoreactive"/>
</dbReference>
<keyword evidence="4 7" id="KW-1133">Transmembrane helix</keyword>
<evidence type="ECO:0000256" key="4">
    <source>
        <dbReference type="ARBA" id="ARBA00022989"/>
    </source>
</evidence>
<evidence type="ECO:0000256" key="5">
    <source>
        <dbReference type="ARBA" id="ARBA00023136"/>
    </source>
</evidence>
<name>A0A5C5XRV9_9BACT</name>
<evidence type="ECO:0000313" key="10">
    <source>
        <dbReference type="Proteomes" id="UP000318478"/>
    </source>
</evidence>
<dbReference type="PANTHER" id="PTHR36115">
    <property type="entry name" value="PROLINE-RICH ANTIGEN HOMOLOG-RELATED"/>
    <property type="match status" value="1"/>
</dbReference>
<dbReference type="EMBL" id="SJPO01000018">
    <property type="protein sequence ID" value="TWT65937.1"/>
    <property type="molecule type" value="Genomic_DNA"/>
</dbReference>
<sequence>MRVTQNPYQSPETDEGPTRSVPEVDGHPLAGRRARLESAVIDWFAAQFLAAPLAFSPVFPLFGLPLAEQPDAFSSWMLWAIFALWCLSSLATYCALNYRSLERSSQTLGMRWKRLKFVSRDGSPVTVGQILIRRTALLWPLYFVPGFNALFAFYSLGLALRESRYSLHDDIAATAVVLAD</sequence>
<evidence type="ECO:0000256" key="2">
    <source>
        <dbReference type="ARBA" id="ARBA00022475"/>
    </source>
</evidence>
<comment type="subcellular location">
    <subcellularLocation>
        <location evidence="1">Cell membrane</location>
        <topology evidence="1">Multi-pass membrane protein</topology>
    </subcellularLocation>
</comment>
<evidence type="ECO:0000259" key="8">
    <source>
        <dbReference type="Pfam" id="PF06271"/>
    </source>
</evidence>
<evidence type="ECO:0000256" key="3">
    <source>
        <dbReference type="ARBA" id="ARBA00022692"/>
    </source>
</evidence>
<dbReference type="AlphaFoldDB" id="A0A5C5XRV9"/>
<comment type="caution">
    <text evidence="9">The sequence shown here is derived from an EMBL/GenBank/DDBJ whole genome shotgun (WGS) entry which is preliminary data.</text>
</comment>
<evidence type="ECO:0000256" key="7">
    <source>
        <dbReference type="SAM" id="Phobius"/>
    </source>
</evidence>
<feature type="transmembrane region" description="Helical" evidence="7">
    <location>
        <begin position="76"/>
        <end position="96"/>
    </location>
</feature>
<keyword evidence="3 7" id="KW-0812">Transmembrane</keyword>
<keyword evidence="5 7" id="KW-0472">Membrane</keyword>
<dbReference type="InterPro" id="IPR010432">
    <property type="entry name" value="RDD"/>
</dbReference>
<feature type="compositionally biased region" description="Polar residues" evidence="6">
    <location>
        <begin position="1"/>
        <end position="11"/>
    </location>
</feature>
<dbReference type="Proteomes" id="UP000318478">
    <property type="component" value="Unassembled WGS sequence"/>
</dbReference>